<comment type="similarity">
    <text evidence="7">Belongs to the binding-protein-dependent transport system permease family.</text>
</comment>
<dbReference type="Gene3D" id="1.10.3720.10">
    <property type="entry name" value="MetI-like"/>
    <property type="match status" value="1"/>
</dbReference>
<dbReference type="PANTHER" id="PTHR30193:SF37">
    <property type="entry name" value="INNER MEMBRANE ABC TRANSPORTER PERMEASE PROTEIN YCJO"/>
    <property type="match status" value="1"/>
</dbReference>
<dbReference type="Proteomes" id="UP001203338">
    <property type="component" value="Unassembled WGS sequence"/>
</dbReference>
<keyword evidence="5 7" id="KW-1133">Transmembrane helix</keyword>
<evidence type="ECO:0000313" key="10">
    <source>
        <dbReference type="Proteomes" id="UP001203338"/>
    </source>
</evidence>
<evidence type="ECO:0000256" key="2">
    <source>
        <dbReference type="ARBA" id="ARBA00022448"/>
    </source>
</evidence>
<dbReference type="PROSITE" id="PS50928">
    <property type="entry name" value="ABC_TM1"/>
    <property type="match status" value="1"/>
</dbReference>
<evidence type="ECO:0000256" key="6">
    <source>
        <dbReference type="ARBA" id="ARBA00023136"/>
    </source>
</evidence>
<feature type="transmembrane region" description="Helical" evidence="7">
    <location>
        <begin position="397"/>
        <end position="422"/>
    </location>
</feature>
<dbReference type="RefSeq" id="WP_249698384.1">
    <property type="nucleotide sequence ID" value="NZ_JAMFLX010000005.1"/>
</dbReference>
<feature type="transmembrane region" description="Helical" evidence="7">
    <location>
        <begin position="344"/>
        <end position="366"/>
    </location>
</feature>
<dbReference type="SUPFAM" id="SSF161098">
    <property type="entry name" value="MetI-like"/>
    <property type="match status" value="1"/>
</dbReference>
<keyword evidence="10" id="KW-1185">Reference proteome</keyword>
<feature type="transmembrane region" description="Helical" evidence="7">
    <location>
        <begin position="7"/>
        <end position="30"/>
    </location>
</feature>
<dbReference type="InterPro" id="IPR051393">
    <property type="entry name" value="ABC_transporter_permease"/>
</dbReference>
<keyword evidence="6 7" id="KW-0472">Membrane</keyword>
<keyword evidence="4 7" id="KW-0812">Transmembrane</keyword>
<feature type="transmembrane region" description="Helical" evidence="7">
    <location>
        <begin position="286"/>
        <end position="308"/>
    </location>
</feature>
<accession>A0ABT0PDD5</accession>
<dbReference type="EMBL" id="JAMFLX010000005">
    <property type="protein sequence ID" value="MCL6269382.1"/>
    <property type="molecule type" value="Genomic_DNA"/>
</dbReference>
<evidence type="ECO:0000256" key="4">
    <source>
        <dbReference type="ARBA" id="ARBA00022692"/>
    </source>
</evidence>
<evidence type="ECO:0000259" key="8">
    <source>
        <dbReference type="PROSITE" id="PS50928"/>
    </source>
</evidence>
<sequence>MKKPSHLLGLGFMLPALIVVVLFFLLPVFMTAGIAFTNMSTDTGITGGAYELTPNTIHNLRTQGVDNNLLAQLETDVYRIDEPGLAALATDMGDKLAKELGDTHGGVTFQSRRELERAIKKLKNKPRSTRKLKKAAAFFKRSILNQRFETESEFVSATRNLGLDLAPEHQEVLSKASYTGWTWTTENFSLMTKLPSTLRIAGNTVIYVFFTLTFNVSFGLFLAITTFYLPGKAAATFRTIWFLPRILPPVIYVLMWKWLTWDTGFISTFFGQFGVPAKNWMLDTNFHAWVVIILINGFVGASMGMILFSSAIRAIPAPMLYASEVDGATRWQQVRYIILPQLRWPILFITSYQTLSLLTSFEYIFLATDGGPGKATEVWALSAFHQALANYGGNLQYGYGAALALVLVIIGIIASVGYLRVFNFKELVARPRIEQ</sequence>
<comment type="subcellular location">
    <subcellularLocation>
        <location evidence="1 7">Cell membrane</location>
        <topology evidence="1 7">Multi-pass membrane protein</topology>
    </subcellularLocation>
</comment>
<keyword evidence="3" id="KW-1003">Cell membrane</keyword>
<dbReference type="InterPro" id="IPR000515">
    <property type="entry name" value="MetI-like"/>
</dbReference>
<evidence type="ECO:0000256" key="1">
    <source>
        <dbReference type="ARBA" id="ARBA00004651"/>
    </source>
</evidence>
<proteinExistence type="inferred from homology"/>
<evidence type="ECO:0000313" key="9">
    <source>
        <dbReference type="EMBL" id="MCL6269382.1"/>
    </source>
</evidence>
<evidence type="ECO:0000256" key="7">
    <source>
        <dbReference type="RuleBase" id="RU363032"/>
    </source>
</evidence>
<dbReference type="SUPFAM" id="SSF160964">
    <property type="entry name" value="MalF N-terminal region-like"/>
    <property type="match status" value="1"/>
</dbReference>
<dbReference type="PANTHER" id="PTHR30193">
    <property type="entry name" value="ABC TRANSPORTER PERMEASE PROTEIN"/>
    <property type="match status" value="1"/>
</dbReference>
<dbReference type="InterPro" id="IPR035906">
    <property type="entry name" value="MetI-like_sf"/>
</dbReference>
<dbReference type="CDD" id="cd06261">
    <property type="entry name" value="TM_PBP2"/>
    <property type="match status" value="1"/>
</dbReference>
<reference evidence="9 10" key="1">
    <citation type="submission" date="2022-05" db="EMBL/GenBank/DDBJ databases">
        <authorList>
            <person name="Park J.-S."/>
        </authorList>
    </citation>
    <scope>NUCLEOTIDE SEQUENCE [LARGE SCALE GENOMIC DNA]</scope>
    <source>
        <strain evidence="9 10">2012CJ34-2</strain>
    </source>
</reference>
<feature type="transmembrane region" description="Helical" evidence="7">
    <location>
        <begin position="205"/>
        <end position="229"/>
    </location>
</feature>
<gene>
    <name evidence="9" type="ORF">M3P05_05405</name>
</gene>
<organism evidence="9 10">
    <name type="scientific">Parendozoicomonas callyspongiae</name>
    <dbReference type="NCBI Taxonomy" id="2942213"/>
    <lineage>
        <taxon>Bacteria</taxon>
        <taxon>Pseudomonadati</taxon>
        <taxon>Pseudomonadota</taxon>
        <taxon>Gammaproteobacteria</taxon>
        <taxon>Oceanospirillales</taxon>
        <taxon>Endozoicomonadaceae</taxon>
        <taxon>Parendozoicomonas</taxon>
    </lineage>
</organism>
<protein>
    <submittedName>
        <fullName evidence="9">Sugar ABC transporter permease</fullName>
    </submittedName>
</protein>
<evidence type="ECO:0000256" key="3">
    <source>
        <dbReference type="ARBA" id="ARBA00022475"/>
    </source>
</evidence>
<evidence type="ECO:0000256" key="5">
    <source>
        <dbReference type="ARBA" id="ARBA00022989"/>
    </source>
</evidence>
<comment type="caution">
    <text evidence="9">The sequence shown here is derived from an EMBL/GenBank/DDBJ whole genome shotgun (WGS) entry which is preliminary data.</text>
</comment>
<name>A0ABT0PDD5_9GAMM</name>
<feature type="domain" description="ABC transmembrane type-1" evidence="8">
    <location>
        <begin position="201"/>
        <end position="418"/>
    </location>
</feature>
<keyword evidence="2 7" id="KW-0813">Transport</keyword>
<feature type="transmembrane region" description="Helical" evidence="7">
    <location>
        <begin position="241"/>
        <end position="259"/>
    </location>
</feature>
<dbReference type="Pfam" id="PF00528">
    <property type="entry name" value="BPD_transp_1"/>
    <property type="match status" value="1"/>
</dbReference>